<evidence type="ECO:0000256" key="6">
    <source>
        <dbReference type="SAM" id="SignalP"/>
    </source>
</evidence>
<feature type="domain" description="Cytochrome c" evidence="7">
    <location>
        <begin position="30"/>
        <end position="129"/>
    </location>
</feature>
<dbReference type="GO" id="GO:0020037">
    <property type="term" value="F:heme binding"/>
    <property type="evidence" value="ECO:0007669"/>
    <property type="project" value="InterPro"/>
</dbReference>
<feature type="compositionally biased region" description="Basic and acidic residues" evidence="5">
    <location>
        <begin position="813"/>
        <end position="822"/>
    </location>
</feature>
<dbReference type="GO" id="GO:0009055">
    <property type="term" value="F:electron transfer activity"/>
    <property type="evidence" value="ECO:0007669"/>
    <property type="project" value="InterPro"/>
</dbReference>
<name>A0A6P2D4R7_9BACT</name>
<keyword evidence="3 4" id="KW-0408">Iron</keyword>
<dbReference type="Pfam" id="PF07583">
    <property type="entry name" value="PSCyt2"/>
    <property type="match status" value="1"/>
</dbReference>
<evidence type="ECO:0000313" key="8">
    <source>
        <dbReference type="EMBL" id="VTR95435.1"/>
    </source>
</evidence>
<dbReference type="Proteomes" id="UP000464178">
    <property type="component" value="Chromosome"/>
</dbReference>
<dbReference type="InterPro" id="IPR036909">
    <property type="entry name" value="Cyt_c-like_dom_sf"/>
</dbReference>
<dbReference type="InterPro" id="IPR022655">
    <property type="entry name" value="DUF1553"/>
</dbReference>
<dbReference type="InterPro" id="IPR009056">
    <property type="entry name" value="Cyt_c-like_dom"/>
</dbReference>
<dbReference type="PANTHER" id="PTHR35889">
    <property type="entry name" value="CYCLOINULO-OLIGOSACCHARIDE FRUCTANOTRANSFERASE-RELATED"/>
    <property type="match status" value="1"/>
</dbReference>
<protein>
    <recommendedName>
        <fullName evidence="7">Cytochrome c domain-containing protein</fullName>
    </recommendedName>
</protein>
<dbReference type="Pfam" id="PF07635">
    <property type="entry name" value="PSCyt1"/>
    <property type="match status" value="1"/>
</dbReference>
<evidence type="ECO:0000256" key="4">
    <source>
        <dbReference type="PROSITE-ProRule" id="PRU00433"/>
    </source>
</evidence>
<dbReference type="AlphaFoldDB" id="A0A6P2D4R7"/>
<accession>A0A6P2D4R7</accession>
<evidence type="ECO:0000256" key="1">
    <source>
        <dbReference type="ARBA" id="ARBA00022617"/>
    </source>
</evidence>
<feature type="signal peptide" evidence="6">
    <location>
        <begin position="1"/>
        <end position="22"/>
    </location>
</feature>
<dbReference type="PROSITE" id="PS51007">
    <property type="entry name" value="CYTC"/>
    <property type="match status" value="1"/>
</dbReference>
<reference evidence="8 9" key="1">
    <citation type="submission" date="2019-05" db="EMBL/GenBank/DDBJ databases">
        <authorList>
            <consortium name="Science for Life Laboratories"/>
        </authorList>
    </citation>
    <scope>NUCLEOTIDE SEQUENCE [LARGE SCALE GENOMIC DNA]</scope>
    <source>
        <strain evidence="8">Soil9</strain>
    </source>
</reference>
<dbReference type="KEGG" id="gms:SOIL9_22790"/>
<dbReference type="Pfam" id="PF07587">
    <property type="entry name" value="PSD1"/>
    <property type="match status" value="1"/>
</dbReference>
<keyword evidence="9" id="KW-1185">Reference proteome</keyword>
<dbReference type="EMBL" id="LR593886">
    <property type="protein sequence ID" value="VTR95435.1"/>
    <property type="molecule type" value="Genomic_DNA"/>
</dbReference>
<evidence type="ECO:0000256" key="5">
    <source>
        <dbReference type="SAM" id="MobiDB-lite"/>
    </source>
</evidence>
<dbReference type="RefSeq" id="WP_162669851.1">
    <property type="nucleotide sequence ID" value="NZ_LR593886.1"/>
</dbReference>
<evidence type="ECO:0000256" key="2">
    <source>
        <dbReference type="ARBA" id="ARBA00022723"/>
    </source>
</evidence>
<keyword evidence="1 4" id="KW-0349">Heme</keyword>
<organism evidence="8 9">
    <name type="scientific">Gemmata massiliana</name>
    <dbReference type="NCBI Taxonomy" id="1210884"/>
    <lineage>
        <taxon>Bacteria</taxon>
        <taxon>Pseudomonadati</taxon>
        <taxon>Planctomycetota</taxon>
        <taxon>Planctomycetia</taxon>
        <taxon>Gemmatales</taxon>
        <taxon>Gemmataceae</taxon>
        <taxon>Gemmata</taxon>
    </lineage>
</organism>
<evidence type="ECO:0000313" key="9">
    <source>
        <dbReference type="Proteomes" id="UP000464178"/>
    </source>
</evidence>
<keyword evidence="6" id="KW-0732">Signal</keyword>
<dbReference type="GO" id="GO:0046872">
    <property type="term" value="F:metal ion binding"/>
    <property type="evidence" value="ECO:0007669"/>
    <property type="project" value="UniProtKB-KW"/>
</dbReference>
<feature type="chain" id="PRO_5026911567" description="Cytochrome c domain-containing protein" evidence="6">
    <location>
        <begin position="23"/>
        <end position="869"/>
    </location>
</feature>
<evidence type="ECO:0000259" key="7">
    <source>
        <dbReference type="PROSITE" id="PS51007"/>
    </source>
</evidence>
<dbReference type="InterPro" id="IPR011429">
    <property type="entry name" value="Cyt_c_Planctomycete-type"/>
</dbReference>
<keyword evidence="2 4" id="KW-0479">Metal-binding</keyword>
<gene>
    <name evidence="8" type="ORF">SOIL9_22790</name>
</gene>
<proteinExistence type="predicted"/>
<feature type="region of interest" description="Disordered" evidence="5">
    <location>
        <begin position="802"/>
        <end position="846"/>
    </location>
</feature>
<dbReference type="SUPFAM" id="SSF46626">
    <property type="entry name" value="Cytochrome c"/>
    <property type="match status" value="1"/>
</dbReference>
<dbReference type="InterPro" id="IPR011444">
    <property type="entry name" value="DUF1549"/>
</dbReference>
<sequence length="869" mass="95626">MRFGPKHLAPLVILTFASFATSQEPAPPAAPDPAKVEFFEKKVRPILTDHCYQCHSADTKPAGGLRVDDRNGLLSGGNTGAAVVPGDPGKSLLITRVTQKNEKRRMPIEGKHLTEEQVSTLTKWIKDGAAWPALRVPTSLGKAKPEYEKLKKEHWAWQPLTKPTTPAVNDAAWARDDVDRFLLAKLEAKGLKPVGDADKLTLLRRVTFDLTGLPPTQAEIEAFLKDNSPKAFEKVVDRLLASSAFGERWGRHWLDVARYGESTGPSRNIPYPHAWKYRDYVIDAVNADVPFDRFIKEQIAGDLLPAANNDERDRQLTATGLLALGVKDVNQRFKVRFVMDNVDEQIDAVTRSVIGLTVSCARCHDHKFDPISQVDYYALAGIFTSTDNAAGVRNQMGGAGLAYYVPANLVKLSGELPPADPEKVKKLTAQVAEAKKAWDGIRGTPEGLKIAANGQPTQRPFRLKYEGLQAELNSLTDPAARGHAVHGARDAQVIADTEVRLRGEAEKLGPTVPRGFLSTFDVPGAPKVNPKQSGRLELAQWFTSPKNPLTPRVAVNRVWQHLFGSGIVNTVDNFGVTGDTPTHPELLDHLANRFIADDWSVKKLVRQLVLTRAYQLGSEATEAHRTTDPANRLVWRHAPRRLSAEEVRDATLAAAGTLDAKRPEGSSAKALRMVEMRDNGPEAKTINDQADAARYRSVYLPLLRGVTPHALEAFDPVDQTLVSGTRDTTTVPGQSLFLLNSTFVRKQAISFAERVLKPKDATDDDRVKAAYQLALGRNPTDKEIDRAKAFVSEYESVYRANPPKVVAPPKKPKPAEGSKQEEPPLDPDQIDQTGEVVTEESVQPKDAKTAAWMALTQALFASAEFRYVR</sequence>
<evidence type="ECO:0000256" key="3">
    <source>
        <dbReference type="ARBA" id="ARBA00023004"/>
    </source>
</evidence>
<dbReference type="PANTHER" id="PTHR35889:SF3">
    <property type="entry name" value="F-BOX DOMAIN-CONTAINING PROTEIN"/>
    <property type="match status" value="1"/>
</dbReference>